<evidence type="ECO:0000256" key="3">
    <source>
        <dbReference type="ARBA" id="ARBA00004496"/>
    </source>
</evidence>
<dbReference type="InterPro" id="IPR004827">
    <property type="entry name" value="bZIP"/>
</dbReference>
<keyword evidence="14" id="KW-0221">Differentiation</keyword>
<evidence type="ECO:0000256" key="5">
    <source>
        <dbReference type="ARBA" id="ARBA00007163"/>
    </source>
</evidence>
<evidence type="ECO:0000256" key="27">
    <source>
        <dbReference type="ARBA" id="ARBA00023242"/>
    </source>
</evidence>
<evidence type="ECO:0000256" key="11">
    <source>
        <dbReference type="ARBA" id="ARBA00022685"/>
    </source>
</evidence>
<evidence type="ECO:0000313" key="32">
    <source>
        <dbReference type="Proteomes" id="UP000250572"/>
    </source>
</evidence>
<organism evidence="31 32">
    <name type="scientific">Gambusia affinis</name>
    <name type="common">Western mosquitofish</name>
    <name type="synonym">Heterandria affinis</name>
    <dbReference type="NCBI Taxonomy" id="33528"/>
    <lineage>
        <taxon>Eukaryota</taxon>
        <taxon>Metazoa</taxon>
        <taxon>Chordata</taxon>
        <taxon>Craniata</taxon>
        <taxon>Vertebrata</taxon>
        <taxon>Euteleostomi</taxon>
        <taxon>Actinopterygii</taxon>
        <taxon>Neopterygii</taxon>
        <taxon>Teleostei</taxon>
        <taxon>Neoteleostei</taxon>
        <taxon>Acanthomorphata</taxon>
        <taxon>Ovalentaria</taxon>
        <taxon>Atherinomorphae</taxon>
        <taxon>Cyprinodontiformes</taxon>
        <taxon>Poeciliidae</taxon>
        <taxon>Poeciliinae</taxon>
        <taxon>Gambusia</taxon>
    </lineage>
</organism>
<evidence type="ECO:0000256" key="15">
    <source>
        <dbReference type="ARBA" id="ARBA00022824"/>
    </source>
</evidence>
<dbReference type="PROSITE" id="PS50217">
    <property type="entry name" value="BZIP"/>
    <property type="match status" value="1"/>
</dbReference>
<dbReference type="PANTHER" id="PTHR46542:SF1">
    <property type="entry name" value="X-BOX BINDING PROTEIN 1"/>
    <property type="match status" value="1"/>
</dbReference>
<dbReference type="FunFam" id="1.20.5.170:FF:000049">
    <property type="entry name" value="X-box binding protein 1"/>
    <property type="match status" value="1"/>
</dbReference>
<dbReference type="GO" id="GO:0006915">
    <property type="term" value="P:apoptotic process"/>
    <property type="evidence" value="ECO:0007669"/>
    <property type="project" value="UniProtKB-KW"/>
</dbReference>
<evidence type="ECO:0000256" key="14">
    <source>
        <dbReference type="ARBA" id="ARBA00022782"/>
    </source>
</evidence>
<dbReference type="AlphaFoldDB" id="A0A315V065"/>
<evidence type="ECO:0000256" key="9">
    <source>
        <dbReference type="ARBA" id="ARBA00022553"/>
    </source>
</evidence>
<keyword evidence="8" id="KW-0517">Myogenesis</keyword>
<keyword evidence="11" id="KW-0165">Cleavage on pair of basic residues</keyword>
<evidence type="ECO:0000256" key="21">
    <source>
        <dbReference type="ARBA" id="ARBA00023016"/>
    </source>
</evidence>
<evidence type="ECO:0000256" key="26">
    <source>
        <dbReference type="ARBA" id="ARBA00023230"/>
    </source>
</evidence>
<keyword evidence="26" id="KW-0834">Unfolded protein response</keyword>
<dbReference type="CDD" id="cd14691">
    <property type="entry name" value="bZIP_XBP1"/>
    <property type="match status" value="1"/>
</dbReference>
<dbReference type="PROSITE" id="PS00036">
    <property type="entry name" value="BZIP_BASIC"/>
    <property type="match status" value="1"/>
</dbReference>
<dbReference type="GO" id="GO:0005789">
    <property type="term" value="C:endoplasmic reticulum membrane"/>
    <property type="evidence" value="ECO:0007669"/>
    <property type="project" value="UniProtKB-SubCell"/>
</dbReference>
<evidence type="ECO:0000256" key="16">
    <source>
        <dbReference type="ARBA" id="ARBA00022843"/>
    </source>
</evidence>
<evidence type="ECO:0000256" key="18">
    <source>
        <dbReference type="ARBA" id="ARBA00022989"/>
    </source>
</evidence>
<evidence type="ECO:0000256" key="4">
    <source>
        <dbReference type="ARBA" id="ARBA00004648"/>
    </source>
</evidence>
<evidence type="ECO:0000256" key="7">
    <source>
        <dbReference type="ARBA" id="ARBA00022490"/>
    </source>
</evidence>
<evidence type="ECO:0000256" key="29">
    <source>
        <dbReference type="SAM" id="MobiDB-lite"/>
    </source>
</evidence>
<evidence type="ECO:0000256" key="25">
    <source>
        <dbReference type="ARBA" id="ARBA00023163"/>
    </source>
</evidence>
<evidence type="ECO:0000256" key="17">
    <source>
        <dbReference type="ARBA" id="ARBA00022968"/>
    </source>
</evidence>
<comment type="caution">
    <text evidence="31">The sequence shown here is derived from an EMBL/GenBank/DDBJ whole genome shotgun (WGS) entry which is preliminary data.</text>
</comment>
<evidence type="ECO:0000256" key="1">
    <source>
        <dbReference type="ARBA" id="ARBA00004123"/>
    </source>
</evidence>
<dbReference type="InterPro" id="IPR052470">
    <property type="entry name" value="ER_Stress-Reg_TF"/>
</dbReference>
<dbReference type="GO" id="GO:0001525">
    <property type="term" value="P:angiogenesis"/>
    <property type="evidence" value="ECO:0007669"/>
    <property type="project" value="UniProtKB-KW"/>
</dbReference>
<feature type="domain" description="BZIP" evidence="30">
    <location>
        <begin position="114"/>
        <end position="177"/>
    </location>
</feature>
<keyword evidence="20" id="KW-0805">Transcription regulation</keyword>
<keyword evidence="21" id="KW-0346">Stress response</keyword>
<keyword evidence="15" id="KW-0256">Endoplasmic reticulum</keyword>
<evidence type="ECO:0000256" key="23">
    <source>
        <dbReference type="ARBA" id="ARBA00023136"/>
    </source>
</evidence>
<feature type="region of interest" description="Disordered" evidence="29">
    <location>
        <begin position="321"/>
        <end position="342"/>
    </location>
</feature>
<feature type="compositionally biased region" description="Low complexity" evidence="29">
    <location>
        <begin position="84"/>
        <end position="98"/>
    </location>
</feature>
<dbReference type="GO" id="GO:0000977">
    <property type="term" value="F:RNA polymerase II transcription regulatory region sequence-specific DNA binding"/>
    <property type="evidence" value="ECO:0007669"/>
    <property type="project" value="TreeGrafter"/>
</dbReference>
<dbReference type="GO" id="GO:0030968">
    <property type="term" value="P:endoplasmic reticulum unfolded protein response"/>
    <property type="evidence" value="ECO:0007669"/>
    <property type="project" value="UniProtKB-ARBA"/>
</dbReference>
<feature type="non-terminal residue" evidence="31">
    <location>
        <position position="446"/>
    </location>
</feature>
<evidence type="ECO:0000256" key="12">
    <source>
        <dbReference type="ARBA" id="ARBA00022692"/>
    </source>
</evidence>
<keyword evidence="9" id="KW-0597">Phosphoprotein</keyword>
<evidence type="ECO:0000256" key="2">
    <source>
        <dbReference type="ARBA" id="ARBA00004406"/>
    </source>
</evidence>
<keyword evidence="17" id="KW-0735">Signal-anchor</keyword>
<keyword evidence="22" id="KW-0238">DNA-binding</keyword>
<evidence type="ECO:0000256" key="22">
    <source>
        <dbReference type="ARBA" id="ARBA00023125"/>
    </source>
</evidence>
<evidence type="ECO:0000256" key="20">
    <source>
        <dbReference type="ARBA" id="ARBA00023015"/>
    </source>
</evidence>
<dbReference type="SMART" id="SM00338">
    <property type="entry name" value="BRLZ"/>
    <property type="match status" value="1"/>
</dbReference>
<evidence type="ECO:0000256" key="28">
    <source>
        <dbReference type="ARBA" id="ARBA00040165"/>
    </source>
</evidence>
<evidence type="ECO:0000259" key="30">
    <source>
        <dbReference type="PROSITE" id="PS50217"/>
    </source>
</evidence>
<keyword evidence="13" id="KW-0053">Apoptosis</keyword>
<keyword evidence="32" id="KW-1185">Reference proteome</keyword>
<keyword evidence="27" id="KW-0539">Nucleus</keyword>
<keyword evidence="6" id="KW-0217">Developmental protein</keyword>
<dbReference type="Proteomes" id="UP000250572">
    <property type="component" value="Unassembled WGS sequence"/>
</dbReference>
<keyword evidence="16" id="KW-0832">Ubl conjugation</keyword>
<evidence type="ECO:0000256" key="24">
    <source>
        <dbReference type="ARBA" id="ARBA00023159"/>
    </source>
</evidence>
<dbReference type="Gene3D" id="1.20.5.170">
    <property type="match status" value="1"/>
</dbReference>
<evidence type="ECO:0000256" key="8">
    <source>
        <dbReference type="ARBA" id="ARBA00022541"/>
    </source>
</evidence>
<comment type="subcellular location">
    <subcellularLocation>
        <location evidence="3">Cytoplasm</location>
    </subcellularLocation>
    <subcellularLocation>
        <location evidence="2">Endoplasmic reticulum membrane</location>
        <topology evidence="2">Peripheral membrane protein</topology>
    </subcellularLocation>
    <subcellularLocation>
        <location evidence="4">Endoplasmic reticulum membrane</location>
        <topology evidence="4">Single-pass type II membrane protein</topology>
    </subcellularLocation>
    <subcellularLocation>
        <location evidence="1">Nucleus</location>
    </subcellularLocation>
</comment>
<dbReference type="STRING" id="33528.ENSGAFP00000009827"/>
<keyword evidence="23" id="KW-0472">Membrane</keyword>
<dbReference type="PANTHER" id="PTHR46542">
    <property type="entry name" value="X-BOX BINDING PROTEIN 1"/>
    <property type="match status" value="1"/>
</dbReference>
<evidence type="ECO:0000256" key="19">
    <source>
        <dbReference type="ARBA" id="ARBA00022990"/>
    </source>
</evidence>
<evidence type="ECO:0000313" key="31">
    <source>
        <dbReference type="EMBL" id="PWA17041.1"/>
    </source>
</evidence>
<reference evidence="31 32" key="1">
    <citation type="journal article" date="2018" name="G3 (Bethesda)">
        <title>A High-Quality Reference Genome for the Invasive Mosquitofish Gambusia affinis Using a Chicago Library.</title>
        <authorList>
            <person name="Hoffberg S.L."/>
            <person name="Troendle N.J."/>
            <person name="Glenn T.C."/>
            <person name="Mahmud O."/>
            <person name="Louha S."/>
            <person name="Chalopin D."/>
            <person name="Bennetzen J.L."/>
            <person name="Mauricio R."/>
        </authorList>
    </citation>
    <scope>NUCLEOTIDE SEQUENCE [LARGE SCALE GENOMIC DNA]</scope>
    <source>
        <strain evidence="31">NE01/NJP1002.9</strain>
        <tissue evidence="31">Muscle</tissue>
    </source>
</reference>
<proteinExistence type="inferred from homology"/>
<dbReference type="Pfam" id="PF00170">
    <property type="entry name" value="bZIP_1"/>
    <property type="match status" value="1"/>
</dbReference>
<protein>
    <recommendedName>
        <fullName evidence="28">X-box-binding protein 1</fullName>
    </recommendedName>
</protein>
<dbReference type="GO" id="GO:0030154">
    <property type="term" value="P:cell differentiation"/>
    <property type="evidence" value="ECO:0007669"/>
    <property type="project" value="UniProtKB-KW"/>
</dbReference>
<keyword evidence="12" id="KW-0812">Transmembrane</keyword>
<keyword evidence="18" id="KW-1133">Transmembrane helix</keyword>
<name>A0A315V065_GAMAF</name>
<keyword evidence="7" id="KW-0963">Cytoplasm</keyword>
<keyword evidence="19" id="KW-0007">Acetylation</keyword>
<dbReference type="GO" id="GO:0000981">
    <property type="term" value="F:DNA-binding transcription factor activity, RNA polymerase II-specific"/>
    <property type="evidence" value="ECO:0007669"/>
    <property type="project" value="TreeGrafter"/>
</dbReference>
<dbReference type="InterPro" id="IPR046347">
    <property type="entry name" value="bZIP_sf"/>
</dbReference>
<evidence type="ECO:0000256" key="13">
    <source>
        <dbReference type="ARBA" id="ARBA00022703"/>
    </source>
</evidence>
<keyword evidence="10" id="KW-0037">Angiogenesis</keyword>
<feature type="compositionally biased region" description="Polar residues" evidence="29">
    <location>
        <begin position="321"/>
        <end position="330"/>
    </location>
</feature>
<dbReference type="GO" id="GO:0007517">
    <property type="term" value="P:muscle organ development"/>
    <property type="evidence" value="ECO:0007669"/>
    <property type="project" value="UniProtKB-KW"/>
</dbReference>
<dbReference type="GO" id="GO:0043066">
    <property type="term" value="P:negative regulation of apoptotic process"/>
    <property type="evidence" value="ECO:0007669"/>
    <property type="project" value="UniProtKB-ARBA"/>
</dbReference>
<feature type="region of interest" description="Disordered" evidence="29">
    <location>
        <begin position="84"/>
        <end position="137"/>
    </location>
</feature>
<dbReference type="EMBL" id="NHOQ01002408">
    <property type="protein sequence ID" value="PWA17041.1"/>
    <property type="molecule type" value="Genomic_DNA"/>
</dbReference>
<dbReference type="GO" id="GO:0005634">
    <property type="term" value="C:nucleus"/>
    <property type="evidence" value="ECO:0007669"/>
    <property type="project" value="UniProtKB-SubCell"/>
</dbReference>
<dbReference type="SUPFAM" id="SSF57959">
    <property type="entry name" value="Leucine zipper domain"/>
    <property type="match status" value="1"/>
</dbReference>
<gene>
    <name evidence="31" type="ORF">CCH79_00013289</name>
</gene>
<evidence type="ECO:0000256" key="10">
    <source>
        <dbReference type="ARBA" id="ARBA00022657"/>
    </source>
</evidence>
<accession>A0A315V065</accession>
<evidence type="ECO:0000256" key="6">
    <source>
        <dbReference type="ARBA" id="ARBA00022473"/>
    </source>
</evidence>
<sequence length="446" mass="48303">MMSADQPQWEILLCQEGFANRQLFALAAAEVTGTPSKRNNINMVVVTAAAGSHKVLLISGKQSGSSSGSQTAYSRQISLVLPSTTSQVSSDSDSNTSVGPPIRKRQRLTHLSPEEKALRRKLKNRVAAQTARDRKKAKMGELEQQVIELELENQKLHIENRMLREKTSGLLTENEELRQRLGLDTLESKTKVQTLLSTGNDAGLGVGSSESAVLRLRVPPQQVQAQQSLNLKTSQWIRIVLTLQTSDLLLGILDILDPELFLKSCEQECPEPQVLLVGGEHPVPAAPPAPLGAPSVKLETLNELIHFDHIYTKPVEVSSEQCSDLESGSNESDEASFADSEVIVGEETVDVKDEPEEVVIPTCSTQSQVDGLFPGTSSPALGTLEKEACLADTCSDSGYEGSPSPFSDMSSPLCSHSSWDDMFASELFPQLISEWLDAARRVGGGS</sequence>
<keyword evidence="24" id="KW-0010">Activator</keyword>
<comment type="similarity">
    <text evidence="5">Belongs to the bZIP family.</text>
</comment>
<keyword evidence="25" id="KW-0804">Transcription</keyword>